<dbReference type="Gene3D" id="3.10.610.10">
    <property type="entry name" value="GSPII I/J protein-like"/>
    <property type="match status" value="1"/>
</dbReference>
<dbReference type="PANTHER" id="PTHR39583">
    <property type="entry name" value="TYPE II SECRETION SYSTEM PROTEIN J-RELATED"/>
    <property type="match status" value="1"/>
</dbReference>
<dbReference type="GO" id="GO:0005886">
    <property type="term" value="C:plasma membrane"/>
    <property type="evidence" value="ECO:0007669"/>
    <property type="project" value="UniProtKB-SubCell"/>
</dbReference>
<evidence type="ECO:0000256" key="1">
    <source>
        <dbReference type="ARBA" id="ARBA00004377"/>
    </source>
</evidence>
<keyword evidence="4" id="KW-1003">Cell membrane</keyword>
<keyword evidence="7 11" id="KW-0812">Transmembrane</keyword>
<dbReference type="GO" id="GO:0015627">
    <property type="term" value="C:type II protein secretion system complex"/>
    <property type="evidence" value="ECO:0007669"/>
    <property type="project" value="InterPro"/>
</dbReference>
<dbReference type="Gene3D" id="2.10.70.20">
    <property type="entry name" value="gspk-gspi-gspj complex like domains"/>
    <property type="match status" value="1"/>
</dbReference>
<dbReference type="InterPro" id="IPR010055">
    <property type="entry name" value="T2SS_protein-GspJ"/>
</dbReference>
<dbReference type="PROSITE" id="PS00409">
    <property type="entry name" value="PROKAR_NTER_METHYL"/>
    <property type="match status" value="1"/>
</dbReference>
<keyword evidence="5" id="KW-0488">Methylation</keyword>
<evidence type="ECO:0000256" key="6">
    <source>
        <dbReference type="ARBA" id="ARBA00022519"/>
    </source>
</evidence>
<reference evidence="12 13" key="1">
    <citation type="submission" date="2018-06" db="EMBL/GenBank/DDBJ databases">
        <authorList>
            <consortium name="Pathogen Informatics"/>
            <person name="Doyle S."/>
        </authorList>
    </citation>
    <scope>NUCLEOTIDE SEQUENCE [LARGE SCALE GENOMIC DNA]</scope>
    <source>
        <strain evidence="12 13">NCTC11685</strain>
    </source>
</reference>
<dbReference type="AlphaFoldDB" id="A0A7H4N7C8"/>
<gene>
    <name evidence="12" type="primary">xcpW_2</name>
    <name evidence="12" type="ORF">NCTC11685_02972</name>
</gene>
<dbReference type="NCBIfam" id="TIGR02532">
    <property type="entry name" value="IV_pilin_GFxxxE"/>
    <property type="match status" value="1"/>
</dbReference>
<dbReference type="EMBL" id="UGMS01000001">
    <property type="protein sequence ID" value="STV82315.1"/>
    <property type="molecule type" value="Genomic_DNA"/>
</dbReference>
<feature type="region of interest" description="Disordered" evidence="10">
    <location>
        <begin position="258"/>
        <end position="287"/>
    </location>
</feature>
<dbReference type="InterPro" id="IPR045584">
    <property type="entry name" value="Pilin-like"/>
</dbReference>
<proteinExistence type="inferred from homology"/>
<dbReference type="InterPro" id="IPR051621">
    <property type="entry name" value="T2SS_protein_J"/>
</dbReference>
<evidence type="ECO:0000256" key="11">
    <source>
        <dbReference type="SAM" id="Phobius"/>
    </source>
</evidence>
<protein>
    <recommendedName>
        <fullName evidence="3">Type II secretion system protein J</fullName>
    </recommendedName>
</protein>
<evidence type="ECO:0000256" key="5">
    <source>
        <dbReference type="ARBA" id="ARBA00022481"/>
    </source>
</evidence>
<evidence type="ECO:0000256" key="8">
    <source>
        <dbReference type="ARBA" id="ARBA00022989"/>
    </source>
</evidence>
<sequence length="287" mass="31454">MIQRARGFTLVEMLLALAILAALSVAAVTVLQNVMRADTLTRDKGGRMQALQLTFSQMAADFSQIIPRRSRDSASLFFAGRFQLGSDDWAIAFSRNGWPNPLGILPRSEIQNVSYRLRGDRLERLSYDQQDPLPGSLPTVTVMQRNVQAFRLRFYASGRWQDEWQQTQTLPQGLEVTLTLEQSGGDPPAVSAYARRQPMNTRQRGVALLMVLLILALMMVLASAMTERSARMYQQTATTLDNLQAKWYALGGGNPGGGAAATRRARLAEPDPSGAELGPAGAPLCGQ</sequence>
<comment type="subcellular location">
    <subcellularLocation>
        <location evidence="1">Cell inner membrane</location>
        <topology evidence="1">Single-pass membrane protein</topology>
    </subcellularLocation>
</comment>
<dbReference type="SUPFAM" id="SSF54523">
    <property type="entry name" value="Pili subunits"/>
    <property type="match status" value="1"/>
</dbReference>
<dbReference type="PANTHER" id="PTHR39583:SF2">
    <property type="entry name" value="TYPE II SECRETION SYSTEM PROTEIN J"/>
    <property type="match status" value="1"/>
</dbReference>
<evidence type="ECO:0000313" key="13">
    <source>
        <dbReference type="Proteomes" id="UP000254863"/>
    </source>
</evidence>
<evidence type="ECO:0000313" key="12">
    <source>
        <dbReference type="EMBL" id="STV82315.1"/>
    </source>
</evidence>
<dbReference type="Proteomes" id="UP000254863">
    <property type="component" value="Unassembled WGS sequence"/>
</dbReference>
<evidence type="ECO:0000256" key="7">
    <source>
        <dbReference type="ARBA" id="ARBA00022692"/>
    </source>
</evidence>
<evidence type="ECO:0000256" key="10">
    <source>
        <dbReference type="SAM" id="MobiDB-lite"/>
    </source>
</evidence>
<evidence type="ECO:0000256" key="9">
    <source>
        <dbReference type="ARBA" id="ARBA00023136"/>
    </source>
</evidence>
<keyword evidence="6" id="KW-0997">Cell inner membrane</keyword>
<evidence type="ECO:0000256" key="3">
    <source>
        <dbReference type="ARBA" id="ARBA00021539"/>
    </source>
</evidence>
<comment type="similarity">
    <text evidence="2">Belongs to the GSP J family.</text>
</comment>
<dbReference type="NCBIfam" id="TIGR01711">
    <property type="entry name" value="gspJ"/>
    <property type="match status" value="1"/>
</dbReference>
<dbReference type="Pfam" id="PF11612">
    <property type="entry name" value="T2SSJ"/>
    <property type="match status" value="1"/>
</dbReference>
<keyword evidence="9 11" id="KW-0472">Membrane</keyword>
<dbReference type="GO" id="GO:0015628">
    <property type="term" value="P:protein secretion by the type II secretion system"/>
    <property type="evidence" value="ECO:0007669"/>
    <property type="project" value="InterPro"/>
</dbReference>
<comment type="caution">
    <text evidence="12">The sequence shown here is derived from an EMBL/GenBank/DDBJ whole genome shotgun (WGS) entry which is preliminary data.</text>
</comment>
<evidence type="ECO:0000256" key="2">
    <source>
        <dbReference type="ARBA" id="ARBA00011084"/>
    </source>
</evidence>
<accession>A0A7H4N7C8</accession>
<organism evidence="12 13">
    <name type="scientific">Klebsiella michiganensis</name>
    <dbReference type="NCBI Taxonomy" id="1134687"/>
    <lineage>
        <taxon>Bacteria</taxon>
        <taxon>Pseudomonadati</taxon>
        <taxon>Pseudomonadota</taxon>
        <taxon>Gammaproteobacteria</taxon>
        <taxon>Enterobacterales</taxon>
        <taxon>Enterobacteriaceae</taxon>
        <taxon>Klebsiella/Raoultella group</taxon>
        <taxon>Klebsiella</taxon>
    </lineage>
</organism>
<evidence type="ECO:0000256" key="4">
    <source>
        <dbReference type="ARBA" id="ARBA00022475"/>
    </source>
</evidence>
<feature type="transmembrane region" description="Helical" evidence="11">
    <location>
        <begin position="205"/>
        <end position="225"/>
    </location>
</feature>
<name>A0A7H4N7C8_9ENTR</name>
<dbReference type="InterPro" id="IPR012902">
    <property type="entry name" value="N_methyl_site"/>
</dbReference>
<keyword evidence="8 11" id="KW-1133">Transmembrane helix</keyword>
<dbReference type="Pfam" id="PF07963">
    <property type="entry name" value="N_methyl"/>
    <property type="match status" value="1"/>
</dbReference>